<organism evidence="1 2">
    <name type="scientific">Flemingia macrophylla</name>
    <dbReference type="NCBI Taxonomy" id="520843"/>
    <lineage>
        <taxon>Eukaryota</taxon>
        <taxon>Viridiplantae</taxon>
        <taxon>Streptophyta</taxon>
        <taxon>Embryophyta</taxon>
        <taxon>Tracheophyta</taxon>
        <taxon>Spermatophyta</taxon>
        <taxon>Magnoliopsida</taxon>
        <taxon>eudicotyledons</taxon>
        <taxon>Gunneridae</taxon>
        <taxon>Pentapetalae</taxon>
        <taxon>rosids</taxon>
        <taxon>fabids</taxon>
        <taxon>Fabales</taxon>
        <taxon>Fabaceae</taxon>
        <taxon>Papilionoideae</taxon>
        <taxon>50 kb inversion clade</taxon>
        <taxon>NPAAA clade</taxon>
        <taxon>indigoferoid/millettioid clade</taxon>
        <taxon>Phaseoleae</taxon>
        <taxon>Flemingia</taxon>
    </lineage>
</organism>
<dbReference type="EMBL" id="JBGMDY010000011">
    <property type="protein sequence ID" value="KAL2316749.1"/>
    <property type="molecule type" value="Genomic_DNA"/>
</dbReference>
<comment type="caution">
    <text evidence="1">The sequence shown here is derived from an EMBL/GenBank/DDBJ whole genome shotgun (WGS) entry which is preliminary data.</text>
</comment>
<gene>
    <name evidence="1" type="ORF">Fmac_030625</name>
</gene>
<keyword evidence="2" id="KW-1185">Reference proteome</keyword>
<dbReference type="Proteomes" id="UP001603857">
    <property type="component" value="Unassembled WGS sequence"/>
</dbReference>
<evidence type="ECO:0000313" key="2">
    <source>
        <dbReference type="Proteomes" id="UP001603857"/>
    </source>
</evidence>
<dbReference type="AlphaFoldDB" id="A0ABD1KZR6"/>
<sequence length="102" mass="11345">MNRVCEEQLAVGSIIDNEDRAARPTLPTSKCLVLIISMQGLLELDADIQAHGPLGPHILECKLGATHRPKPKPEPAHAYGNNIEDRTSNWRQNRSVWVWVVG</sequence>
<protein>
    <submittedName>
        <fullName evidence="1">Uncharacterized protein</fullName>
    </submittedName>
</protein>
<evidence type="ECO:0000313" key="1">
    <source>
        <dbReference type="EMBL" id="KAL2316749.1"/>
    </source>
</evidence>
<name>A0ABD1KZR6_9FABA</name>
<reference evidence="1 2" key="1">
    <citation type="submission" date="2024-08" db="EMBL/GenBank/DDBJ databases">
        <title>Insights into the chromosomal genome structure of Flemingia macrophylla.</title>
        <authorList>
            <person name="Ding Y."/>
            <person name="Zhao Y."/>
            <person name="Bi W."/>
            <person name="Wu M."/>
            <person name="Zhao G."/>
            <person name="Gong Y."/>
            <person name="Li W."/>
            <person name="Zhang P."/>
        </authorList>
    </citation>
    <scope>NUCLEOTIDE SEQUENCE [LARGE SCALE GENOMIC DNA]</scope>
    <source>
        <strain evidence="1">DYQJB</strain>
        <tissue evidence="1">Leaf</tissue>
    </source>
</reference>
<proteinExistence type="predicted"/>
<accession>A0ABD1KZR6</accession>